<accession>A0ABT0Y2X9</accession>
<keyword evidence="1" id="KW-0238">DNA-binding</keyword>
<comment type="caution">
    <text evidence="1">The sequence shown here is derived from an EMBL/GenBank/DDBJ whole genome shotgun (WGS) entry which is preliminary data.</text>
</comment>
<proteinExistence type="predicted"/>
<dbReference type="GO" id="GO:0003677">
    <property type="term" value="F:DNA binding"/>
    <property type="evidence" value="ECO:0007669"/>
    <property type="project" value="UniProtKB-KW"/>
</dbReference>
<dbReference type="RefSeq" id="WP_251800189.1">
    <property type="nucleotide sequence ID" value="NZ_JAMQOL010000031.1"/>
</dbReference>
<gene>
    <name evidence="1" type="ORF">LXN57_22720</name>
</gene>
<keyword evidence="2" id="KW-1185">Reference proteome</keyword>
<dbReference type="EMBL" id="JAMQOL010000031">
    <property type="protein sequence ID" value="MCM4080399.1"/>
    <property type="molecule type" value="Genomic_DNA"/>
</dbReference>
<protein>
    <submittedName>
        <fullName evidence="1">DNA-binding protein</fullName>
    </submittedName>
</protein>
<organism evidence="1 2">
    <name type="scientific">Paractinoplanes hotanensis</name>
    <dbReference type="NCBI Taxonomy" id="2906497"/>
    <lineage>
        <taxon>Bacteria</taxon>
        <taxon>Bacillati</taxon>
        <taxon>Actinomycetota</taxon>
        <taxon>Actinomycetes</taxon>
        <taxon>Micromonosporales</taxon>
        <taxon>Micromonosporaceae</taxon>
        <taxon>Paractinoplanes</taxon>
    </lineage>
</organism>
<name>A0ABT0Y2X9_9ACTN</name>
<dbReference type="Proteomes" id="UP001523216">
    <property type="component" value="Unassembled WGS sequence"/>
</dbReference>
<evidence type="ECO:0000313" key="1">
    <source>
        <dbReference type="EMBL" id="MCM4080399.1"/>
    </source>
</evidence>
<reference evidence="1 2" key="1">
    <citation type="submission" date="2022-06" db="EMBL/GenBank/DDBJ databases">
        <title>Actinoplanes abujensis sp. nov., isolated from Nigerian arid soil.</title>
        <authorList>
            <person name="Ding P."/>
        </authorList>
    </citation>
    <scope>NUCLEOTIDE SEQUENCE [LARGE SCALE GENOMIC DNA]</scope>
    <source>
        <strain evidence="2">TRM88002</strain>
    </source>
</reference>
<evidence type="ECO:0000313" key="2">
    <source>
        <dbReference type="Proteomes" id="UP001523216"/>
    </source>
</evidence>
<sequence>MARKLYTSGEIADLLGVTRQRALQLVNDRRQDFPQPFDTLPGGVQVWLREDVDAWVAQHRPPLDEDPEGE</sequence>